<evidence type="ECO:0000313" key="1">
    <source>
        <dbReference type="EMBL" id="KAH7917946.1"/>
    </source>
</evidence>
<dbReference type="EMBL" id="MU266892">
    <property type="protein sequence ID" value="KAH7917946.1"/>
    <property type="molecule type" value="Genomic_DNA"/>
</dbReference>
<accession>A0ACB8AWM6</accession>
<organism evidence="1 2">
    <name type="scientific">Leucogyrophana mollusca</name>
    <dbReference type="NCBI Taxonomy" id="85980"/>
    <lineage>
        <taxon>Eukaryota</taxon>
        <taxon>Fungi</taxon>
        <taxon>Dikarya</taxon>
        <taxon>Basidiomycota</taxon>
        <taxon>Agaricomycotina</taxon>
        <taxon>Agaricomycetes</taxon>
        <taxon>Agaricomycetidae</taxon>
        <taxon>Boletales</taxon>
        <taxon>Boletales incertae sedis</taxon>
        <taxon>Leucogyrophana</taxon>
    </lineage>
</organism>
<sequence length="296" mass="32293">MSLMSPPNTSALTTCLSTMSLQMRTTVHSNLTPGMGNSKISSVKPTNGFSVTAAVTNLHQPNTNTKVQEQDKITTAHEAKVKGKAFIYKDRTSLLQMRPRPATQKYKINKGKGRAKDVNPIELSDSEDAAPICKRKACRVITVVEDMSNDDEEEPLLKKPKLVSKDKNMATPPDAECVGVNSEANGTSNTQKKKKKMGKEDKTIGQAQHEASTLVSVVKGKGNENKADDNPLNFPLIVKFMGSTLKKIPTCLGTTTSKYPSIYLKAVHTGPSLHHTQLVDQLVHVHRATTIIDYSP</sequence>
<gene>
    <name evidence="1" type="ORF">BV22DRAFT_1052077</name>
</gene>
<protein>
    <submittedName>
        <fullName evidence="1">Uncharacterized protein</fullName>
    </submittedName>
</protein>
<keyword evidence="2" id="KW-1185">Reference proteome</keyword>
<comment type="caution">
    <text evidence="1">The sequence shown here is derived from an EMBL/GenBank/DDBJ whole genome shotgun (WGS) entry which is preliminary data.</text>
</comment>
<reference evidence="1" key="1">
    <citation type="journal article" date="2021" name="New Phytol.">
        <title>Evolutionary innovations through gain and loss of genes in the ectomycorrhizal Boletales.</title>
        <authorList>
            <person name="Wu G."/>
            <person name="Miyauchi S."/>
            <person name="Morin E."/>
            <person name="Kuo A."/>
            <person name="Drula E."/>
            <person name="Varga T."/>
            <person name="Kohler A."/>
            <person name="Feng B."/>
            <person name="Cao Y."/>
            <person name="Lipzen A."/>
            <person name="Daum C."/>
            <person name="Hundley H."/>
            <person name="Pangilinan J."/>
            <person name="Johnson J."/>
            <person name="Barry K."/>
            <person name="LaButti K."/>
            <person name="Ng V."/>
            <person name="Ahrendt S."/>
            <person name="Min B."/>
            <person name="Choi I.G."/>
            <person name="Park H."/>
            <person name="Plett J.M."/>
            <person name="Magnuson J."/>
            <person name="Spatafora J.W."/>
            <person name="Nagy L.G."/>
            <person name="Henrissat B."/>
            <person name="Grigoriev I.V."/>
            <person name="Yang Z.L."/>
            <person name="Xu J."/>
            <person name="Martin F.M."/>
        </authorList>
    </citation>
    <scope>NUCLEOTIDE SEQUENCE</scope>
    <source>
        <strain evidence="1">KUC20120723A-06</strain>
    </source>
</reference>
<dbReference type="Proteomes" id="UP000790709">
    <property type="component" value="Unassembled WGS sequence"/>
</dbReference>
<name>A0ACB8AWM6_9AGAM</name>
<evidence type="ECO:0000313" key="2">
    <source>
        <dbReference type="Proteomes" id="UP000790709"/>
    </source>
</evidence>
<proteinExistence type="predicted"/>